<evidence type="ECO:0000256" key="1">
    <source>
        <dbReference type="ARBA" id="ARBA00004651"/>
    </source>
</evidence>
<evidence type="ECO:0000256" key="2">
    <source>
        <dbReference type="ARBA" id="ARBA00009142"/>
    </source>
</evidence>
<gene>
    <name evidence="9" type="ORF">DI598_09125</name>
</gene>
<keyword evidence="4 8" id="KW-1003">Cell membrane</keyword>
<evidence type="ECO:0000256" key="7">
    <source>
        <dbReference type="ARBA" id="ARBA00023136"/>
    </source>
</evidence>
<dbReference type="PANTHER" id="PTHR30269">
    <property type="entry name" value="TRANSMEMBRANE PROTEIN YFCA"/>
    <property type="match status" value="1"/>
</dbReference>
<proteinExistence type="inferred from homology"/>
<dbReference type="GO" id="GO:0005886">
    <property type="term" value="C:plasma membrane"/>
    <property type="evidence" value="ECO:0007669"/>
    <property type="project" value="UniProtKB-SubCell"/>
</dbReference>
<dbReference type="InterPro" id="IPR052017">
    <property type="entry name" value="TSUP"/>
</dbReference>
<feature type="transmembrane region" description="Helical" evidence="8">
    <location>
        <begin position="224"/>
        <end position="245"/>
    </location>
</feature>
<evidence type="ECO:0000256" key="5">
    <source>
        <dbReference type="ARBA" id="ARBA00022692"/>
    </source>
</evidence>
<comment type="subcellular location">
    <subcellularLocation>
        <location evidence="1 8">Cell membrane</location>
        <topology evidence="1 8">Multi-pass membrane protein</topology>
    </subcellularLocation>
</comment>
<evidence type="ECO:0000256" key="6">
    <source>
        <dbReference type="ARBA" id="ARBA00022989"/>
    </source>
</evidence>
<comment type="caution">
    <text evidence="9">The sequence shown here is derived from an EMBL/GenBank/DDBJ whole genome shotgun (WGS) entry which is preliminary data.</text>
</comment>
<feature type="transmembrane region" description="Helical" evidence="8">
    <location>
        <begin position="131"/>
        <end position="152"/>
    </location>
</feature>
<feature type="transmembrane region" description="Helical" evidence="8">
    <location>
        <begin position="93"/>
        <end position="111"/>
    </location>
</feature>
<organism evidence="9 10">
    <name type="scientific">Pseudopedobacter saltans</name>
    <dbReference type="NCBI Taxonomy" id="151895"/>
    <lineage>
        <taxon>Bacteria</taxon>
        <taxon>Pseudomonadati</taxon>
        <taxon>Bacteroidota</taxon>
        <taxon>Sphingobacteriia</taxon>
        <taxon>Sphingobacteriales</taxon>
        <taxon>Sphingobacteriaceae</taxon>
        <taxon>Pseudopedobacter</taxon>
    </lineage>
</organism>
<dbReference type="Pfam" id="PF01925">
    <property type="entry name" value="TauE"/>
    <property type="match status" value="1"/>
</dbReference>
<feature type="transmembrane region" description="Helical" evidence="8">
    <location>
        <begin position="195"/>
        <end position="217"/>
    </location>
</feature>
<comment type="similarity">
    <text evidence="2 8">Belongs to the 4-toluene sulfonate uptake permease (TSUP) (TC 2.A.102) family.</text>
</comment>
<protein>
    <recommendedName>
        <fullName evidence="8">Probable membrane transporter protein</fullName>
    </recommendedName>
</protein>
<evidence type="ECO:0000256" key="8">
    <source>
        <dbReference type="RuleBase" id="RU363041"/>
    </source>
</evidence>
<evidence type="ECO:0000313" key="9">
    <source>
        <dbReference type="EMBL" id="PZP48885.1"/>
    </source>
</evidence>
<keyword evidence="6 8" id="KW-1133">Transmembrane helix</keyword>
<accession>A0A2W5EY31</accession>
<dbReference type="EMBL" id="QFOI01000140">
    <property type="protein sequence ID" value="PZP48885.1"/>
    <property type="molecule type" value="Genomic_DNA"/>
</dbReference>
<evidence type="ECO:0000256" key="3">
    <source>
        <dbReference type="ARBA" id="ARBA00022448"/>
    </source>
</evidence>
<reference evidence="9 10" key="1">
    <citation type="submission" date="2017-11" db="EMBL/GenBank/DDBJ databases">
        <title>Infants hospitalized years apart are colonized by the same room-sourced microbial strains.</title>
        <authorList>
            <person name="Brooks B."/>
            <person name="Olm M.R."/>
            <person name="Firek B.A."/>
            <person name="Baker R."/>
            <person name="Thomas B.C."/>
            <person name="Morowitz M.J."/>
            <person name="Banfield J.F."/>
        </authorList>
    </citation>
    <scope>NUCLEOTIDE SEQUENCE [LARGE SCALE GENOMIC DNA]</scope>
    <source>
        <strain evidence="9">S2_009_000_R2_76</strain>
    </source>
</reference>
<sequence length="346" mass="38848">MNIVILFLATIVAFWLSAVAGGGASLILIPILNSMLPPMMVPVSLTIGTFTSNASRIAVFRKNINWKIFAWFVPFSIPAVILGAWIIKYANPTYLEFLISFFLIANLSQLFKKKKDVGDNLPKTKHLHGKLAVIGFLAGFISGLTGAVGLLFNRFYLKFGLKKEEIIATRAANEIFLHLIKLITYFSLGLFSTSAVSMGITIAIASLVSSITIKYILPYISEHIFRNIGYTAMVISGFVLMFSSIKNIQKENKLVVETELVDGKPLKSFSWREHNFSIEFSHQNGIMIEQPVSVVDLPLHLQEKFHSYSNEFDKVNLEKIIRLGKEPLYEFSCYVGNRVAKLEMHQ</sequence>
<dbReference type="PANTHER" id="PTHR30269:SF37">
    <property type="entry name" value="MEMBRANE TRANSPORTER PROTEIN"/>
    <property type="match status" value="1"/>
</dbReference>
<keyword evidence="5 8" id="KW-0812">Transmembrane</keyword>
<dbReference type="InterPro" id="IPR002781">
    <property type="entry name" value="TM_pro_TauE-like"/>
</dbReference>
<feature type="transmembrane region" description="Helical" evidence="8">
    <location>
        <begin position="68"/>
        <end position="87"/>
    </location>
</feature>
<keyword evidence="3" id="KW-0813">Transport</keyword>
<keyword evidence="7 8" id="KW-0472">Membrane</keyword>
<dbReference type="AlphaFoldDB" id="A0A2W5EY31"/>
<dbReference type="Proteomes" id="UP000249645">
    <property type="component" value="Unassembled WGS sequence"/>
</dbReference>
<evidence type="ECO:0000256" key="4">
    <source>
        <dbReference type="ARBA" id="ARBA00022475"/>
    </source>
</evidence>
<name>A0A2W5EY31_9SPHI</name>
<evidence type="ECO:0000313" key="10">
    <source>
        <dbReference type="Proteomes" id="UP000249645"/>
    </source>
</evidence>